<dbReference type="Proteomes" id="UP000003803">
    <property type="component" value="Unassembled WGS sequence"/>
</dbReference>
<sequence length="79" mass="9605">MNNEEKILELLGQVVNRLEKVEHNQNQMRQEMNERFEAVDRRFDKVDDRLDFLETCINEAAKDTQMSIRRHEKEYHEAV</sequence>
<dbReference type="SUPFAM" id="SSF58064">
    <property type="entry name" value="Influenza hemagglutinin (stalk)"/>
    <property type="match status" value="1"/>
</dbReference>
<dbReference type="HOGENOM" id="CLU_2713507_0_0_9"/>
<evidence type="ECO:0008006" key="3">
    <source>
        <dbReference type="Google" id="ProtNLM"/>
    </source>
</evidence>
<keyword evidence="2" id="KW-1185">Reference proteome</keyword>
<dbReference type="AlphaFoldDB" id="B0PAK5"/>
<dbReference type="Gene3D" id="3.90.20.10">
    <property type="match status" value="1"/>
</dbReference>
<evidence type="ECO:0000313" key="2">
    <source>
        <dbReference type="Proteomes" id="UP000003803"/>
    </source>
</evidence>
<accession>B0PAK5</accession>
<comment type="caution">
    <text evidence="1">The sequence shown here is derived from an EMBL/GenBank/DDBJ whole genome shotgun (WGS) entry which is preliminary data.</text>
</comment>
<name>B0PAK5_9FIRM</name>
<dbReference type="RefSeq" id="WP_006875100.1">
    <property type="nucleotide sequence ID" value="NZ_DS544183.1"/>
</dbReference>
<dbReference type="EMBL" id="ABGD02000014">
    <property type="protein sequence ID" value="EDS11185.1"/>
    <property type="molecule type" value="Genomic_DNA"/>
</dbReference>
<protein>
    <recommendedName>
        <fullName evidence="3">t-SNARE coiled-coil homology domain-containing protein</fullName>
    </recommendedName>
</protein>
<proteinExistence type="predicted"/>
<reference evidence="1" key="2">
    <citation type="submission" date="2013-09" db="EMBL/GenBank/DDBJ databases">
        <title>Draft genome sequence of Anaerotruncus colihominis(DSM 17241).</title>
        <authorList>
            <person name="Sudarsanam P."/>
            <person name="Ley R."/>
            <person name="Guruge J."/>
            <person name="Turnbaugh P.J."/>
            <person name="Mahowald M."/>
            <person name="Liep D."/>
            <person name="Gordon J."/>
        </authorList>
    </citation>
    <scope>NUCLEOTIDE SEQUENCE</scope>
    <source>
        <strain evidence="1">DSM 17241</strain>
    </source>
</reference>
<reference evidence="1" key="1">
    <citation type="submission" date="2007-11" db="EMBL/GenBank/DDBJ databases">
        <authorList>
            <person name="Fulton L."/>
            <person name="Clifton S."/>
            <person name="Fulton B."/>
            <person name="Xu J."/>
            <person name="Minx P."/>
            <person name="Pepin K.H."/>
            <person name="Johnson M."/>
            <person name="Thiruvilangam P."/>
            <person name="Bhonagiri V."/>
            <person name="Nash W.E."/>
            <person name="Mardis E.R."/>
            <person name="Wilson R.K."/>
        </authorList>
    </citation>
    <scope>NUCLEOTIDE SEQUENCE [LARGE SCALE GENOMIC DNA]</scope>
    <source>
        <strain evidence="1">DSM 17241</strain>
    </source>
</reference>
<organism evidence="1 2">
    <name type="scientific">Anaerotruncus colihominis DSM 17241</name>
    <dbReference type="NCBI Taxonomy" id="445972"/>
    <lineage>
        <taxon>Bacteria</taxon>
        <taxon>Bacillati</taxon>
        <taxon>Bacillota</taxon>
        <taxon>Clostridia</taxon>
        <taxon>Eubacteriales</taxon>
        <taxon>Oscillospiraceae</taxon>
        <taxon>Anaerotruncus</taxon>
    </lineage>
</organism>
<gene>
    <name evidence="1" type="ORF">ANACOL_01805</name>
</gene>
<evidence type="ECO:0000313" key="1">
    <source>
        <dbReference type="EMBL" id="EDS11185.1"/>
    </source>
</evidence>